<gene>
    <name evidence="1" type="ORF">HMPREF0322_02336</name>
</gene>
<name>G9XMZ6_DESHA</name>
<proteinExistence type="predicted"/>
<dbReference type="AlphaFoldDB" id="G9XMZ6"/>
<organism evidence="1 2">
    <name type="scientific">Desulfitobacterium hafniense DP7</name>
    <dbReference type="NCBI Taxonomy" id="537010"/>
    <lineage>
        <taxon>Bacteria</taxon>
        <taxon>Bacillati</taxon>
        <taxon>Bacillota</taxon>
        <taxon>Clostridia</taxon>
        <taxon>Eubacteriales</taxon>
        <taxon>Desulfitobacteriaceae</taxon>
        <taxon>Desulfitobacterium</taxon>
    </lineage>
</organism>
<comment type="caution">
    <text evidence="1">The sequence shown here is derived from an EMBL/GenBank/DDBJ whole genome shotgun (WGS) entry which is preliminary data.</text>
</comment>
<accession>G9XMZ6</accession>
<evidence type="ECO:0000313" key="1">
    <source>
        <dbReference type="EMBL" id="EHL06924.1"/>
    </source>
</evidence>
<protein>
    <submittedName>
        <fullName evidence="1">Uncharacterized protein</fullName>
    </submittedName>
</protein>
<reference evidence="1 2" key="1">
    <citation type="submission" date="2011-08" db="EMBL/GenBank/DDBJ databases">
        <authorList>
            <person name="Weinstock G."/>
            <person name="Sodergren E."/>
            <person name="Clifton S."/>
            <person name="Fulton L."/>
            <person name="Fulton B."/>
            <person name="Courtney L."/>
            <person name="Fronick C."/>
            <person name="Harrison M."/>
            <person name="Strong C."/>
            <person name="Farmer C."/>
            <person name="Delahaunty K."/>
            <person name="Markovic C."/>
            <person name="Hall O."/>
            <person name="Minx P."/>
            <person name="Tomlinson C."/>
            <person name="Mitreva M."/>
            <person name="Hou S."/>
            <person name="Chen J."/>
            <person name="Wollam A."/>
            <person name="Pepin K.H."/>
            <person name="Johnson M."/>
            <person name="Bhonagiri V."/>
            <person name="Zhang X."/>
            <person name="Suruliraj S."/>
            <person name="Warren W."/>
            <person name="Chinwalla A."/>
            <person name="Mardis E.R."/>
            <person name="Wilson R.K."/>
        </authorList>
    </citation>
    <scope>NUCLEOTIDE SEQUENCE [LARGE SCALE GENOMIC DNA]</scope>
    <source>
        <strain evidence="1 2">DP7</strain>
    </source>
</reference>
<sequence length="79" mass="8950">MSGAQIKKESPRLSFLILELLISQDIPRLNSVFNKTTHRSMGNHRAVAADNQKTRDKGIDKMCLQHLVQIPTPGQLQRE</sequence>
<dbReference type="EMBL" id="AFZX01000058">
    <property type="protein sequence ID" value="EHL06924.1"/>
    <property type="molecule type" value="Genomic_DNA"/>
</dbReference>
<dbReference type="Proteomes" id="UP000004416">
    <property type="component" value="Unassembled WGS sequence"/>
</dbReference>
<dbReference type="HOGENOM" id="CLU_2600329_0_0_9"/>
<evidence type="ECO:0000313" key="2">
    <source>
        <dbReference type="Proteomes" id="UP000004416"/>
    </source>
</evidence>